<sequence>MSDHISQKCKSIPITNLPTKICNVEPVPEPPPPNPCTLQRIKQKEKAGIKICPRIPVEQPPPPAPCVAICIEKIKNPPVPPSANEPIVCVVQPEKTTTERCDAILDAVAAHPDLPWPGCAPNPLPPPPPKYDPCEEQLRKQKIEECKKRKQRYLE</sequence>
<proteinExistence type="predicted"/>
<reference evidence="1" key="2">
    <citation type="submission" date="2022-06" db="UniProtKB">
        <authorList>
            <consortium name="EnsemblMetazoa"/>
        </authorList>
    </citation>
    <scope>IDENTIFICATION</scope>
    <source>
        <strain evidence="1">p50T (Dazao)</strain>
    </source>
</reference>
<dbReference type="AlphaFoldDB" id="A0A8R2AG93"/>
<evidence type="ECO:0000313" key="1">
    <source>
        <dbReference type="EnsemblMetazoa" id="XP_004923603.1"/>
    </source>
</evidence>
<organism evidence="1 2">
    <name type="scientific">Bombyx mori</name>
    <name type="common">Silk moth</name>
    <dbReference type="NCBI Taxonomy" id="7091"/>
    <lineage>
        <taxon>Eukaryota</taxon>
        <taxon>Metazoa</taxon>
        <taxon>Ecdysozoa</taxon>
        <taxon>Arthropoda</taxon>
        <taxon>Hexapoda</taxon>
        <taxon>Insecta</taxon>
        <taxon>Pterygota</taxon>
        <taxon>Neoptera</taxon>
        <taxon>Endopterygota</taxon>
        <taxon>Lepidoptera</taxon>
        <taxon>Glossata</taxon>
        <taxon>Ditrysia</taxon>
        <taxon>Bombycoidea</taxon>
        <taxon>Bombycidae</taxon>
        <taxon>Bombycinae</taxon>
        <taxon>Bombyx</taxon>
    </lineage>
</organism>
<dbReference type="EnsemblMetazoa" id="XM_004923546.4">
    <property type="protein sequence ID" value="XP_004923603.1"/>
    <property type="gene ID" value="LOC101737712"/>
</dbReference>
<accession>A0A8R2AG93</accession>
<dbReference type="KEGG" id="bmor:101737712"/>
<dbReference type="OMA" id="PDPCKLQ"/>
<protein>
    <submittedName>
        <fullName evidence="1">Uncharacterized protein</fullName>
    </submittedName>
</protein>
<dbReference type="OrthoDB" id="7429255at2759"/>
<gene>
    <name evidence="1" type="primary">101737712</name>
</gene>
<keyword evidence="2" id="KW-1185">Reference proteome</keyword>
<evidence type="ECO:0000313" key="2">
    <source>
        <dbReference type="Proteomes" id="UP000005204"/>
    </source>
</evidence>
<name>A0A8R2AG93_BOMMO</name>
<reference evidence="2" key="1">
    <citation type="journal article" date="2008" name="Insect Biochem. Mol. Biol.">
        <title>The genome of a lepidopteran model insect, the silkworm Bombyx mori.</title>
        <authorList>
            <consortium name="International Silkworm Genome Consortium"/>
        </authorList>
    </citation>
    <scope>NUCLEOTIDE SEQUENCE [LARGE SCALE GENOMIC DNA]</scope>
    <source>
        <strain evidence="2">p50T</strain>
    </source>
</reference>
<dbReference type="Proteomes" id="UP000005204">
    <property type="component" value="Unassembled WGS sequence"/>
</dbReference>